<evidence type="ECO:0000313" key="1">
    <source>
        <dbReference type="EMBL" id="KAK1378446.1"/>
    </source>
</evidence>
<organism evidence="1 2">
    <name type="scientific">Heracleum sosnowskyi</name>
    <dbReference type="NCBI Taxonomy" id="360622"/>
    <lineage>
        <taxon>Eukaryota</taxon>
        <taxon>Viridiplantae</taxon>
        <taxon>Streptophyta</taxon>
        <taxon>Embryophyta</taxon>
        <taxon>Tracheophyta</taxon>
        <taxon>Spermatophyta</taxon>
        <taxon>Magnoliopsida</taxon>
        <taxon>eudicotyledons</taxon>
        <taxon>Gunneridae</taxon>
        <taxon>Pentapetalae</taxon>
        <taxon>asterids</taxon>
        <taxon>campanulids</taxon>
        <taxon>Apiales</taxon>
        <taxon>Apiaceae</taxon>
        <taxon>Apioideae</taxon>
        <taxon>apioid superclade</taxon>
        <taxon>Tordylieae</taxon>
        <taxon>Tordyliinae</taxon>
        <taxon>Heracleum</taxon>
    </lineage>
</organism>
<dbReference type="InterPro" id="IPR036758">
    <property type="entry name" value="At5g01610-like"/>
</dbReference>
<comment type="caution">
    <text evidence="1">The sequence shown here is derived from an EMBL/GenBank/DDBJ whole genome shotgun (WGS) entry which is preliminary data.</text>
</comment>
<reference evidence="1" key="1">
    <citation type="submission" date="2023-02" db="EMBL/GenBank/DDBJ databases">
        <title>Genome of toxic invasive species Heracleum sosnowskyi carries increased number of genes despite the absence of recent whole-genome duplications.</title>
        <authorList>
            <person name="Schelkunov M."/>
            <person name="Shtratnikova V."/>
            <person name="Makarenko M."/>
            <person name="Klepikova A."/>
            <person name="Omelchenko D."/>
            <person name="Novikova G."/>
            <person name="Obukhova E."/>
            <person name="Bogdanov V."/>
            <person name="Penin A."/>
            <person name="Logacheva M."/>
        </authorList>
    </citation>
    <scope>NUCLEOTIDE SEQUENCE</scope>
    <source>
        <strain evidence="1">Hsosn_3</strain>
        <tissue evidence="1">Leaf</tissue>
    </source>
</reference>
<gene>
    <name evidence="1" type="ORF">POM88_025190</name>
</gene>
<dbReference type="Pfam" id="PF04398">
    <property type="entry name" value="DUF538"/>
    <property type="match status" value="1"/>
</dbReference>
<dbReference type="PANTHER" id="PTHR31676">
    <property type="entry name" value="T31J12.3 PROTEIN-RELATED"/>
    <property type="match status" value="1"/>
</dbReference>
<dbReference type="AlphaFoldDB" id="A0AAD8I4F9"/>
<reference evidence="1" key="2">
    <citation type="submission" date="2023-05" db="EMBL/GenBank/DDBJ databases">
        <authorList>
            <person name="Schelkunov M.I."/>
        </authorList>
    </citation>
    <scope>NUCLEOTIDE SEQUENCE</scope>
    <source>
        <strain evidence="1">Hsosn_3</strain>
        <tissue evidence="1">Leaf</tissue>
    </source>
</reference>
<dbReference type="Gene3D" id="2.30.240.10">
    <property type="entry name" value="At5g01610-like"/>
    <property type="match status" value="1"/>
</dbReference>
<dbReference type="EMBL" id="JAUIZM010000006">
    <property type="protein sequence ID" value="KAK1378446.1"/>
    <property type="molecule type" value="Genomic_DNA"/>
</dbReference>
<accession>A0AAD8I4F9</accession>
<dbReference type="SUPFAM" id="SSF141562">
    <property type="entry name" value="At5g01610-like"/>
    <property type="match status" value="1"/>
</dbReference>
<name>A0AAD8I4F9_9APIA</name>
<dbReference type="PANTHER" id="PTHR31676:SF7">
    <property type="entry name" value="DUF538 DOMAIN-CONTAINING PROTEIN"/>
    <property type="match status" value="1"/>
</dbReference>
<dbReference type="InterPro" id="IPR007493">
    <property type="entry name" value="DUF538"/>
</dbReference>
<keyword evidence="2" id="KW-1185">Reference proteome</keyword>
<evidence type="ECO:0000313" key="2">
    <source>
        <dbReference type="Proteomes" id="UP001237642"/>
    </source>
</evidence>
<protein>
    <submittedName>
        <fullName evidence="1">DUF538 domain-containing protein</fullName>
    </submittedName>
</protein>
<proteinExistence type="predicted"/>
<dbReference type="Proteomes" id="UP001237642">
    <property type="component" value="Unassembled WGS sequence"/>
</dbReference>
<sequence>MTSELIASHRENAIVVTGDEAIKQKAAELTKNAFLPSGLIPLGEIVEIGHNPTTGFFWTIRKKKLEYFNKKINKKSTFDTEVTAFIEERRMKKVTGVKSKELMLWVSITDIRIDDPASGKIIFTATAGITKTFLVSAFEDDNEVKVEVKKVAEPVKEVVEPVKEVVKPVKEEVEVKKVEEAAEKVVEVKN</sequence>